<dbReference type="EMBL" id="AHBZ03000027">
    <property type="protein sequence ID" value="KAF7764251.1"/>
    <property type="molecule type" value="Genomic_DNA"/>
</dbReference>
<dbReference type="Proteomes" id="UP000016487">
    <property type="component" value="Unassembled WGS sequence"/>
</dbReference>
<comment type="caution">
    <text evidence="2">The sequence shown here is derived from an EMBL/GenBank/DDBJ whole genome shotgun (WGS) entry which is preliminary data.</text>
</comment>
<name>A0AAD4FPP5_9GAMM</name>
<evidence type="ECO:0000256" key="1">
    <source>
        <dbReference type="SAM" id="MobiDB-lite"/>
    </source>
</evidence>
<organism evidence="2 3">
    <name type="scientific">Pseudoalteromonas citrea</name>
    <dbReference type="NCBI Taxonomy" id="43655"/>
    <lineage>
        <taxon>Bacteria</taxon>
        <taxon>Pseudomonadati</taxon>
        <taxon>Pseudomonadota</taxon>
        <taxon>Gammaproteobacteria</taxon>
        <taxon>Alteromonadales</taxon>
        <taxon>Pseudoalteromonadaceae</taxon>
        <taxon>Pseudoalteromonas</taxon>
    </lineage>
</organism>
<sequence>MLMTRYLHSLVLIALLFAVIGQSFAAADLPCKMMMQHMSSAAHQHSLQQTLSGHDTLHRISPSQNSAHQSGDDDMHAHHAIQSGMSAMMMGMENSSDKDCCKTQCGCPPSGCVPFALALFNNKLLFNVTPYTQPRFYLTAFIDSPIHSLYKPPIFA</sequence>
<reference evidence="2" key="1">
    <citation type="journal article" date="2012" name="J. Bacteriol.">
        <title>Genome sequences of type strains of seven species of the marine bacterium Pseudoalteromonas.</title>
        <authorList>
            <person name="Xie B.B."/>
            <person name="Shu Y.L."/>
            <person name="Qin Q.L."/>
            <person name="Rong J.C."/>
            <person name="Zhang X.Y."/>
            <person name="Chen X.L."/>
            <person name="Shi M."/>
            <person name="He H.L."/>
            <person name="Zhou B.C."/>
            <person name="Zhang Y.Z."/>
        </authorList>
    </citation>
    <scope>NUCLEOTIDE SEQUENCE</scope>
    <source>
        <strain evidence="2">DSM 8771</strain>
    </source>
</reference>
<evidence type="ECO:0000313" key="2">
    <source>
        <dbReference type="EMBL" id="KAF7764251.1"/>
    </source>
</evidence>
<protein>
    <recommendedName>
        <fullName evidence="4">CopL family metal-binding regulatory protein</fullName>
    </recommendedName>
</protein>
<accession>A0AAD4FPP5</accession>
<feature type="region of interest" description="Disordered" evidence="1">
    <location>
        <begin position="56"/>
        <end position="75"/>
    </location>
</feature>
<dbReference type="AlphaFoldDB" id="A0AAD4FPP5"/>
<proteinExistence type="predicted"/>
<gene>
    <name evidence="2" type="ORF">PCIT_b0197</name>
</gene>
<evidence type="ECO:0000313" key="3">
    <source>
        <dbReference type="Proteomes" id="UP000016487"/>
    </source>
</evidence>
<reference evidence="2" key="2">
    <citation type="submission" date="2015-03" db="EMBL/GenBank/DDBJ databases">
        <title>Genome sequence of Pseudoalteromonas citrea.</title>
        <authorList>
            <person name="Xie B.-B."/>
            <person name="Rong J.-C."/>
            <person name="Qin Q.-L."/>
            <person name="Zhang Y.-Z."/>
        </authorList>
    </citation>
    <scope>NUCLEOTIDE SEQUENCE</scope>
    <source>
        <strain evidence="2">DSM 8771</strain>
    </source>
</reference>
<evidence type="ECO:0008006" key="4">
    <source>
        <dbReference type="Google" id="ProtNLM"/>
    </source>
</evidence>